<gene>
    <name evidence="7" type="ORF">BRAFLDRAFT_124097</name>
</gene>
<dbReference type="PANTHER" id="PTHR14957">
    <property type="entry name" value="UBIQUITIN-LIKE-CONJUGATING ENZYME ATG10"/>
    <property type="match status" value="1"/>
</dbReference>
<evidence type="ECO:0000256" key="2">
    <source>
        <dbReference type="ARBA" id="ARBA00021099"/>
    </source>
</evidence>
<dbReference type="EMBL" id="GG666614">
    <property type="protein sequence ID" value="EEN48645.1"/>
    <property type="molecule type" value="Genomic_DNA"/>
</dbReference>
<keyword evidence="4" id="KW-0833">Ubl conjugation pathway</keyword>
<dbReference type="GO" id="GO:0006914">
    <property type="term" value="P:autophagy"/>
    <property type="evidence" value="ECO:0007669"/>
    <property type="project" value="UniProtKB-KW"/>
</dbReference>
<keyword evidence="5" id="KW-0072">Autophagy</keyword>
<evidence type="ECO:0000313" key="7">
    <source>
        <dbReference type="EMBL" id="EEN48645.1"/>
    </source>
</evidence>
<keyword evidence="3" id="KW-0808">Transferase</keyword>
<dbReference type="STRING" id="7739.C3ZFN7"/>
<dbReference type="Pfam" id="PF03987">
    <property type="entry name" value="Autophagy_act_C"/>
    <property type="match status" value="1"/>
</dbReference>
<comment type="similarity">
    <text evidence="1">Belongs to the ATG10 family.</text>
</comment>
<proteinExistence type="inferred from homology"/>
<evidence type="ECO:0000256" key="3">
    <source>
        <dbReference type="ARBA" id="ARBA00022679"/>
    </source>
</evidence>
<dbReference type="FunFam" id="3.30.1460.50:FF:000005">
    <property type="entry name" value="Ubiquitin-like-conjugating enzyme ATG10"/>
    <property type="match status" value="1"/>
</dbReference>
<evidence type="ECO:0000256" key="1">
    <source>
        <dbReference type="ARBA" id="ARBA00005696"/>
    </source>
</evidence>
<dbReference type="AlphaFoldDB" id="C3ZFN7"/>
<name>C3ZFN7_BRAFL</name>
<dbReference type="Gene3D" id="3.30.1460.50">
    <property type="match status" value="1"/>
</dbReference>
<dbReference type="InterPro" id="IPR007135">
    <property type="entry name" value="Atg3/Atg10"/>
</dbReference>
<evidence type="ECO:0000256" key="6">
    <source>
        <dbReference type="ARBA" id="ARBA00029833"/>
    </source>
</evidence>
<reference evidence="7" key="1">
    <citation type="journal article" date="2008" name="Nature">
        <title>The amphioxus genome and the evolution of the chordate karyotype.</title>
        <authorList>
            <consortium name="US DOE Joint Genome Institute (JGI-PGF)"/>
            <person name="Putnam N.H."/>
            <person name="Butts T."/>
            <person name="Ferrier D.E.K."/>
            <person name="Furlong R.F."/>
            <person name="Hellsten U."/>
            <person name="Kawashima T."/>
            <person name="Robinson-Rechavi M."/>
            <person name="Shoguchi E."/>
            <person name="Terry A."/>
            <person name="Yu J.-K."/>
            <person name="Benito-Gutierrez E.L."/>
            <person name="Dubchak I."/>
            <person name="Garcia-Fernandez J."/>
            <person name="Gibson-Brown J.J."/>
            <person name="Grigoriev I.V."/>
            <person name="Horton A.C."/>
            <person name="de Jong P.J."/>
            <person name="Jurka J."/>
            <person name="Kapitonov V.V."/>
            <person name="Kohara Y."/>
            <person name="Kuroki Y."/>
            <person name="Lindquist E."/>
            <person name="Lucas S."/>
            <person name="Osoegawa K."/>
            <person name="Pennacchio L.A."/>
            <person name="Salamov A.A."/>
            <person name="Satou Y."/>
            <person name="Sauka-Spengler T."/>
            <person name="Schmutz J."/>
            <person name="Shin-I T."/>
            <person name="Toyoda A."/>
            <person name="Bronner-Fraser M."/>
            <person name="Fujiyama A."/>
            <person name="Holland L.Z."/>
            <person name="Holland P.W.H."/>
            <person name="Satoh N."/>
            <person name="Rokhsar D.S."/>
        </authorList>
    </citation>
    <scope>NUCLEOTIDE SEQUENCE [LARGE SCALE GENOMIC DNA]</scope>
    <source>
        <strain evidence="7">S238N-H82</strain>
        <tissue evidence="7">Testes</tissue>
    </source>
</reference>
<sequence>MCGIRCSFLADMQRWQFLAEGVQVGIWWHAKHSWEAGNTNFPPQPGGKPRSQVDQAGGSFLVKKDVVRPTSERVCVKNCVPLEDREDEDDTDVLDVEDSMEEADINTVQCEVKETQYYRYQYHVLYSTSYCVPVLYFIASRPDGSLASLDEVWSSVPASFQSRLQDDRWTFLTQQEHPVLGCPMFQLHPCHTATMMQPLMQETQDEEMGRCNYLVSWLSTVGPVVGLNLPLSYAHIRHVT</sequence>
<evidence type="ECO:0000256" key="5">
    <source>
        <dbReference type="ARBA" id="ARBA00023006"/>
    </source>
</evidence>
<accession>C3ZFN7</accession>
<dbReference type="eggNOG" id="KOG4741">
    <property type="taxonomic scope" value="Eukaryota"/>
</dbReference>
<evidence type="ECO:0000256" key="4">
    <source>
        <dbReference type="ARBA" id="ARBA00022786"/>
    </source>
</evidence>
<dbReference type="GO" id="GO:0019787">
    <property type="term" value="F:ubiquitin-like protein transferase activity"/>
    <property type="evidence" value="ECO:0007669"/>
    <property type="project" value="InterPro"/>
</dbReference>
<dbReference type="InParanoid" id="C3ZFN7"/>
<dbReference type="PANTHER" id="PTHR14957:SF1">
    <property type="entry name" value="UBIQUITIN-LIKE-CONJUGATING ENZYME ATG10"/>
    <property type="match status" value="1"/>
</dbReference>
<organism>
    <name type="scientific">Branchiostoma floridae</name>
    <name type="common">Florida lancelet</name>
    <name type="synonym">Amphioxus</name>
    <dbReference type="NCBI Taxonomy" id="7739"/>
    <lineage>
        <taxon>Eukaryota</taxon>
        <taxon>Metazoa</taxon>
        <taxon>Chordata</taxon>
        <taxon>Cephalochordata</taxon>
        <taxon>Leptocardii</taxon>
        <taxon>Amphioxiformes</taxon>
        <taxon>Branchiostomatidae</taxon>
        <taxon>Branchiostoma</taxon>
    </lineage>
</organism>
<protein>
    <recommendedName>
        <fullName evidence="2">Ubiquitin-like-conjugating enzyme ATG10</fullName>
    </recommendedName>
    <alternativeName>
        <fullName evidence="6">Autophagy-related protein 10</fullName>
    </alternativeName>
</protein>